<keyword evidence="6 7" id="KW-0472">Membrane</keyword>
<dbReference type="InterPro" id="IPR005829">
    <property type="entry name" value="Sugar_transporter_CS"/>
</dbReference>
<feature type="transmembrane region" description="Helical" evidence="7">
    <location>
        <begin position="304"/>
        <end position="326"/>
    </location>
</feature>
<feature type="transmembrane region" description="Helical" evidence="7">
    <location>
        <begin position="332"/>
        <end position="355"/>
    </location>
</feature>
<dbReference type="EMBL" id="JBHUCP010000018">
    <property type="protein sequence ID" value="MFD1532394.1"/>
    <property type="molecule type" value="Genomic_DNA"/>
</dbReference>
<evidence type="ECO:0000256" key="5">
    <source>
        <dbReference type="ARBA" id="ARBA00022989"/>
    </source>
</evidence>
<keyword evidence="2" id="KW-0813">Transport</keyword>
<feature type="transmembrane region" description="Helical" evidence="7">
    <location>
        <begin position="416"/>
        <end position="435"/>
    </location>
</feature>
<dbReference type="PROSITE" id="PS50850">
    <property type="entry name" value="MFS"/>
    <property type="match status" value="1"/>
</dbReference>
<evidence type="ECO:0000256" key="3">
    <source>
        <dbReference type="ARBA" id="ARBA00022475"/>
    </source>
</evidence>
<keyword evidence="5 7" id="KW-1133">Transmembrane helix</keyword>
<comment type="caution">
    <text evidence="9">The sequence shown here is derived from an EMBL/GenBank/DDBJ whole genome shotgun (WGS) entry which is preliminary data.</text>
</comment>
<organism evidence="9 10">
    <name type="scientific">Pseudonocardia aurantiaca</name>
    <dbReference type="NCBI Taxonomy" id="75290"/>
    <lineage>
        <taxon>Bacteria</taxon>
        <taxon>Bacillati</taxon>
        <taxon>Actinomycetota</taxon>
        <taxon>Actinomycetes</taxon>
        <taxon>Pseudonocardiales</taxon>
        <taxon>Pseudonocardiaceae</taxon>
        <taxon>Pseudonocardia</taxon>
    </lineage>
</organism>
<dbReference type="Gene3D" id="1.20.1720.10">
    <property type="entry name" value="Multidrug resistance protein D"/>
    <property type="match status" value="1"/>
</dbReference>
<keyword evidence="4 7" id="KW-0812">Transmembrane</keyword>
<feature type="transmembrane region" description="Helical" evidence="7">
    <location>
        <begin position="138"/>
        <end position="158"/>
    </location>
</feature>
<dbReference type="Pfam" id="PF07690">
    <property type="entry name" value="MFS_1"/>
    <property type="match status" value="1"/>
</dbReference>
<evidence type="ECO:0000256" key="4">
    <source>
        <dbReference type="ARBA" id="ARBA00022692"/>
    </source>
</evidence>
<feature type="transmembrane region" description="Helical" evidence="7">
    <location>
        <begin position="109"/>
        <end position="132"/>
    </location>
</feature>
<proteinExistence type="predicted"/>
<evidence type="ECO:0000256" key="1">
    <source>
        <dbReference type="ARBA" id="ARBA00004651"/>
    </source>
</evidence>
<feature type="domain" description="Major facilitator superfamily (MFS) profile" evidence="8">
    <location>
        <begin position="1"/>
        <end position="439"/>
    </location>
</feature>
<keyword evidence="3" id="KW-1003">Cell membrane</keyword>
<evidence type="ECO:0000256" key="6">
    <source>
        <dbReference type="ARBA" id="ARBA00023136"/>
    </source>
</evidence>
<protein>
    <submittedName>
        <fullName evidence="9">MFS transporter</fullName>
    </submittedName>
</protein>
<dbReference type="SUPFAM" id="SSF103473">
    <property type="entry name" value="MFS general substrate transporter"/>
    <property type="match status" value="1"/>
</dbReference>
<dbReference type="Proteomes" id="UP001597145">
    <property type="component" value="Unassembled WGS sequence"/>
</dbReference>
<reference evidence="10" key="1">
    <citation type="journal article" date="2019" name="Int. J. Syst. Evol. Microbiol.">
        <title>The Global Catalogue of Microorganisms (GCM) 10K type strain sequencing project: providing services to taxonomists for standard genome sequencing and annotation.</title>
        <authorList>
            <consortium name="The Broad Institute Genomics Platform"/>
            <consortium name="The Broad Institute Genome Sequencing Center for Infectious Disease"/>
            <person name="Wu L."/>
            <person name="Ma J."/>
        </authorList>
    </citation>
    <scope>NUCLEOTIDE SEQUENCE [LARGE SCALE GENOMIC DNA]</scope>
    <source>
        <strain evidence="10">JCM 12165</strain>
    </source>
</reference>
<evidence type="ECO:0000259" key="8">
    <source>
        <dbReference type="PROSITE" id="PS50850"/>
    </source>
</evidence>
<feature type="transmembrane region" description="Helical" evidence="7">
    <location>
        <begin position="239"/>
        <end position="262"/>
    </location>
</feature>
<accession>A0ABW4FR08</accession>
<dbReference type="PANTHER" id="PTHR42718:SF46">
    <property type="entry name" value="BLR6921 PROTEIN"/>
    <property type="match status" value="1"/>
</dbReference>
<dbReference type="InterPro" id="IPR011701">
    <property type="entry name" value="MFS"/>
</dbReference>
<keyword evidence="10" id="KW-1185">Reference proteome</keyword>
<feature type="transmembrane region" description="Helical" evidence="7">
    <location>
        <begin position="49"/>
        <end position="68"/>
    </location>
</feature>
<dbReference type="InterPro" id="IPR020846">
    <property type="entry name" value="MFS_dom"/>
</dbReference>
<dbReference type="CDD" id="cd17321">
    <property type="entry name" value="MFS_MMR_MDR_like"/>
    <property type="match status" value="1"/>
</dbReference>
<feature type="transmembrane region" description="Helical" evidence="7">
    <location>
        <begin position="202"/>
        <end position="219"/>
    </location>
</feature>
<evidence type="ECO:0000313" key="10">
    <source>
        <dbReference type="Proteomes" id="UP001597145"/>
    </source>
</evidence>
<feature type="transmembrane region" description="Helical" evidence="7">
    <location>
        <begin position="18"/>
        <end position="37"/>
    </location>
</feature>
<feature type="transmembrane region" description="Helical" evidence="7">
    <location>
        <begin position="376"/>
        <end position="396"/>
    </location>
</feature>
<sequence>MLTAVPSMQADLGMPVEVVQGVLTGYALTFGGLMLLGGRVADLLGRRRVFVAGLALFGLSSLVCGLAWTPAVLLAARAVQGLAAAVMAPTALALVMTTFPEGPERNKALAVWGGLGGFGATAGLLIGGLLTASLGWESVFLINVPVVVVLMVLCPLLVRESSDRGSLRNLDVGGALTVTASLVLLVFAIVTAPEAGWGSPRTIGLLIGSAVLLALFVVIETRVASPLVPLRIFRLRTLVGGNVVLLAVGLALDGMLFPLMLYTQQVLGYSPLQAGLTTAVMTVMSILGSFAGQATVTRFGLRPIAVVGTLLIIGGSLLLTGVTVGGGFATHILPAMLIFGAGVGAAFFACQIAALTGVREDESGLAAGLVDTSFHLGNAVGIAISTSVAVSVATAVHLANPAADPLVAQTDGLRTAFAVTVGSASIALIAALTLLPGRTATVVSS</sequence>
<evidence type="ECO:0000313" key="9">
    <source>
        <dbReference type="EMBL" id="MFD1532394.1"/>
    </source>
</evidence>
<dbReference type="PROSITE" id="PS00216">
    <property type="entry name" value="SUGAR_TRANSPORT_1"/>
    <property type="match status" value="1"/>
</dbReference>
<evidence type="ECO:0000256" key="7">
    <source>
        <dbReference type="SAM" id="Phobius"/>
    </source>
</evidence>
<feature type="transmembrane region" description="Helical" evidence="7">
    <location>
        <begin position="170"/>
        <end position="190"/>
    </location>
</feature>
<dbReference type="RefSeq" id="WP_343986614.1">
    <property type="nucleotide sequence ID" value="NZ_BAAAJG010000027.1"/>
</dbReference>
<dbReference type="InterPro" id="IPR036259">
    <property type="entry name" value="MFS_trans_sf"/>
</dbReference>
<feature type="transmembrane region" description="Helical" evidence="7">
    <location>
        <begin position="74"/>
        <end position="97"/>
    </location>
</feature>
<name>A0ABW4FR08_9PSEU</name>
<dbReference type="PANTHER" id="PTHR42718">
    <property type="entry name" value="MAJOR FACILITATOR SUPERFAMILY MULTIDRUG TRANSPORTER MFSC"/>
    <property type="match status" value="1"/>
</dbReference>
<comment type="subcellular location">
    <subcellularLocation>
        <location evidence="1">Cell membrane</location>
        <topology evidence="1">Multi-pass membrane protein</topology>
    </subcellularLocation>
</comment>
<feature type="transmembrane region" description="Helical" evidence="7">
    <location>
        <begin position="274"/>
        <end position="292"/>
    </location>
</feature>
<gene>
    <name evidence="9" type="ORF">ACFSCY_23490</name>
</gene>
<evidence type="ECO:0000256" key="2">
    <source>
        <dbReference type="ARBA" id="ARBA00022448"/>
    </source>
</evidence>
<dbReference type="Gene3D" id="1.20.1250.20">
    <property type="entry name" value="MFS general substrate transporter like domains"/>
    <property type="match status" value="1"/>
</dbReference>